<evidence type="ECO:0000313" key="1">
    <source>
        <dbReference type="EMBL" id="VBB69267.1"/>
    </source>
</evidence>
<sequence>MAVHFDDVDVVEDIRLYSLANSYPVVPVQRITPTAGRRLSWLQQLLGNIGRFNRSRKRRAE</sequence>
<gene>
    <name evidence="1" type="ORF">RIEGSTA812A_PEG_740</name>
</gene>
<protein>
    <submittedName>
        <fullName evidence="1">Uncharacterized protein</fullName>
    </submittedName>
</protein>
<dbReference type="EMBL" id="LR026963">
    <property type="protein sequence ID" value="VBB69267.1"/>
    <property type="molecule type" value="Genomic_DNA"/>
</dbReference>
<accession>A0A484H5H7</accession>
<proteinExistence type="predicted"/>
<dbReference type="AlphaFoldDB" id="A0A484H5H7"/>
<organism evidence="1">
    <name type="scientific">invertebrate metagenome</name>
    <dbReference type="NCBI Taxonomy" id="1711999"/>
    <lineage>
        <taxon>unclassified sequences</taxon>
        <taxon>metagenomes</taxon>
        <taxon>organismal metagenomes</taxon>
    </lineage>
</organism>
<name>A0A484H5H7_9ZZZZ</name>
<reference evidence="1" key="1">
    <citation type="submission" date="2018-10" db="EMBL/GenBank/DDBJ databases">
        <authorList>
            <person name="Gruber-Vodicka H."/>
            <person name="Jaeckle O."/>
        </authorList>
    </citation>
    <scope>NUCLEOTIDE SEQUENCE</scope>
</reference>